<evidence type="ECO:0000259" key="2">
    <source>
        <dbReference type="Pfam" id="PF14257"/>
    </source>
</evidence>
<sequence length="274" mass="29461">MKKLLIGALALLLLSGCGSITADSGSDTSTEIGYDRSEAKVALSEGSAIAVDQQMIQTASITLRVDDVAQSADDISQYVASIGGRIDSKNEYRNPDSSEITSTDLMVKVPSEQLDAALERLKSFGDLEGFSTSASDVTLQVIDLDARIASLETSIASLKKLLDEATTVTDLLAAETALSQRQSELDSLKSQRTYLADQIKLSAIWINIYPKNALDAVKPIGFVAGLEKGWEAIVDFASNLTTWTGLALPWFGLLLLLAIVLRLFGAISKSRRKR</sequence>
<keyword evidence="1" id="KW-0472">Membrane</keyword>
<protein>
    <submittedName>
        <fullName evidence="3">Unannotated protein</fullName>
    </submittedName>
</protein>
<dbReference type="PROSITE" id="PS51257">
    <property type="entry name" value="PROKAR_LIPOPROTEIN"/>
    <property type="match status" value="1"/>
</dbReference>
<evidence type="ECO:0000256" key="1">
    <source>
        <dbReference type="SAM" id="Phobius"/>
    </source>
</evidence>
<feature type="domain" description="DUF4349" evidence="2">
    <location>
        <begin position="53"/>
        <end position="261"/>
    </location>
</feature>
<dbReference type="Pfam" id="PF14257">
    <property type="entry name" value="DUF4349"/>
    <property type="match status" value="1"/>
</dbReference>
<name>A0A6J6EY62_9ZZZZ</name>
<gene>
    <name evidence="3" type="ORF">UFOPK1726_00929</name>
</gene>
<organism evidence="3">
    <name type="scientific">freshwater metagenome</name>
    <dbReference type="NCBI Taxonomy" id="449393"/>
    <lineage>
        <taxon>unclassified sequences</taxon>
        <taxon>metagenomes</taxon>
        <taxon>ecological metagenomes</taxon>
    </lineage>
</organism>
<keyword evidence="1" id="KW-0812">Transmembrane</keyword>
<dbReference type="EMBL" id="CAEZTT010000114">
    <property type="protein sequence ID" value="CAB4581096.1"/>
    <property type="molecule type" value="Genomic_DNA"/>
</dbReference>
<dbReference type="AlphaFoldDB" id="A0A6J6EY62"/>
<dbReference type="InterPro" id="IPR025645">
    <property type="entry name" value="DUF4349"/>
</dbReference>
<evidence type="ECO:0000313" key="3">
    <source>
        <dbReference type="EMBL" id="CAB4581096.1"/>
    </source>
</evidence>
<reference evidence="3" key="1">
    <citation type="submission" date="2020-05" db="EMBL/GenBank/DDBJ databases">
        <authorList>
            <person name="Chiriac C."/>
            <person name="Salcher M."/>
            <person name="Ghai R."/>
            <person name="Kavagutti S V."/>
        </authorList>
    </citation>
    <scope>NUCLEOTIDE SEQUENCE</scope>
</reference>
<proteinExistence type="predicted"/>
<accession>A0A6J6EY62</accession>
<feature type="transmembrane region" description="Helical" evidence="1">
    <location>
        <begin position="243"/>
        <end position="264"/>
    </location>
</feature>
<keyword evidence="1" id="KW-1133">Transmembrane helix</keyword>